<sequence length="119" mass="13571">MNLLVARYFGIGNEILFNLQVIGAASWHGNSPALLFMVRMFGILLITFQRYVTNVENWTSLRAYYPILSSNFSYINPITLILLNKDIQKMMRHMIFGSKKPIPVTPQSLKVASTSIQMT</sequence>
<protein>
    <submittedName>
        <fullName evidence="3">G_PROTEIN_RECEP_F1_2 domain-containing protein</fullName>
    </submittedName>
</protein>
<feature type="transmembrane region" description="Helical" evidence="1">
    <location>
        <begin position="63"/>
        <end position="83"/>
    </location>
</feature>
<name>A0A1I7TH26_9PELO</name>
<evidence type="ECO:0000313" key="3">
    <source>
        <dbReference type="WBParaSite" id="Csp11.Scaffold612.g5862.t1"/>
    </source>
</evidence>
<dbReference type="WBParaSite" id="Csp11.Scaffold612.g5862.t1">
    <property type="protein sequence ID" value="Csp11.Scaffold612.g5862.t1"/>
    <property type="gene ID" value="Csp11.Scaffold612.g5862"/>
</dbReference>
<keyword evidence="1" id="KW-0812">Transmembrane</keyword>
<accession>A0A1I7TH26</accession>
<keyword evidence="1" id="KW-1133">Transmembrane helix</keyword>
<reference evidence="3" key="1">
    <citation type="submission" date="2016-11" db="UniProtKB">
        <authorList>
            <consortium name="WormBaseParasite"/>
        </authorList>
    </citation>
    <scope>IDENTIFICATION</scope>
</reference>
<dbReference type="AlphaFoldDB" id="A0A1I7TH26"/>
<dbReference type="Proteomes" id="UP000095282">
    <property type="component" value="Unplaced"/>
</dbReference>
<keyword evidence="2" id="KW-1185">Reference proteome</keyword>
<evidence type="ECO:0000313" key="2">
    <source>
        <dbReference type="Proteomes" id="UP000095282"/>
    </source>
</evidence>
<organism evidence="2 3">
    <name type="scientific">Caenorhabditis tropicalis</name>
    <dbReference type="NCBI Taxonomy" id="1561998"/>
    <lineage>
        <taxon>Eukaryota</taxon>
        <taxon>Metazoa</taxon>
        <taxon>Ecdysozoa</taxon>
        <taxon>Nematoda</taxon>
        <taxon>Chromadorea</taxon>
        <taxon>Rhabditida</taxon>
        <taxon>Rhabditina</taxon>
        <taxon>Rhabditomorpha</taxon>
        <taxon>Rhabditoidea</taxon>
        <taxon>Rhabditidae</taxon>
        <taxon>Peloderinae</taxon>
        <taxon>Caenorhabditis</taxon>
    </lineage>
</organism>
<proteinExistence type="predicted"/>
<feature type="transmembrane region" description="Helical" evidence="1">
    <location>
        <begin position="33"/>
        <end position="51"/>
    </location>
</feature>
<dbReference type="InterPro" id="IPR019426">
    <property type="entry name" value="7TM_GPCR_serpentine_rcpt_Srv"/>
</dbReference>
<keyword evidence="1" id="KW-0472">Membrane</keyword>
<evidence type="ECO:0000256" key="1">
    <source>
        <dbReference type="SAM" id="Phobius"/>
    </source>
</evidence>
<dbReference type="Pfam" id="PF10323">
    <property type="entry name" value="7TM_GPCR_Srv"/>
    <property type="match status" value="1"/>
</dbReference>